<protein>
    <submittedName>
        <fullName evidence="1">Uncharacterized protein</fullName>
    </submittedName>
</protein>
<dbReference type="EMBL" id="GBRH01212369">
    <property type="protein sequence ID" value="JAD85526.1"/>
    <property type="molecule type" value="Transcribed_RNA"/>
</dbReference>
<proteinExistence type="predicted"/>
<organism evidence="1">
    <name type="scientific">Arundo donax</name>
    <name type="common">Giant reed</name>
    <name type="synonym">Donax arundinaceus</name>
    <dbReference type="NCBI Taxonomy" id="35708"/>
    <lineage>
        <taxon>Eukaryota</taxon>
        <taxon>Viridiplantae</taxon>
        <taxon>Streptophyta</taxon>
        <taxon>Embryophyta</taxon>
        <taxon>Tracheophyta</taxon>
        <taxon>Spermatophyta</taxon>
        <taxon>Magnoliopsida</taxon>
        <taxon>Liliopsida</taxon>
        <taxon>Poales</taxon>
        <taxon>Poaceae</taxon>
        <taxon>PACMAD clade</taxon>
        <taxon>Arundinoideae</taxon>
        <taxon>Arundineae</taxon>
        <taxon>Arundo</taxon>
    </lineage>
</organism>
<reference evidence="1" key="2">
    <citation type="journal article" date="2015" name="Data Brief">
        <title>Shoot transcriptome of the giant reed, Arundo donax.</title>
        <authorList>
            <person name="Barrero R.A."/>
            <person name="Guerrero F.D."/>
            <person name="Moolhuijzen P."/>
            <person name="Goolsby J.A."/>
            <person name="Tidwell J."/>
            <person name="Bellgard S.E."/>
            <person name="Bellgard M.I."/>
        </authorList>
    </citation>
    <scope>NUCLEOTIDE SEQUENCE</scope>
    <source>
        <tissue evidence="1">Shoot tissue taken approximately 20 cm above the soil surface</tissue>
    </source>
</reference>
<name>A0A0A9DCJ9_ARUDO</name>
<sequence length="56" mass="6301">MYSVLVLLSLKPFDSKICLNSSNFLLTSVRLLLTSTTSSAKSIHRYTMGYLLVYPL</sequence>
<reference evidence="1" key="1">
    <citation type="submission" date="2014-09" db="EMBL/GenBank/DDBJ databases">
        <authorList>
            <person name="Magalhaes I.L.F."/>
            <person name="Oliveira U."/>
            <person name="Santos F.R."/>
            <person name="Vidigal T.H.D.A."/>
            <person name="Brescovit A.D."/>
            <person name="Santos A.J."/>
        </authorList>
    </citation>
    <scope>NUCLEOTIDE SEQUENCE</scope>
    <source>
        <tissue evidence="1">Shoot tissue taken approximately 20 cm above the soil surface</tissue>
    </source>
</reference>
<evidence type="ECO:0000313" key="1">
    <source>
        <dbReference type="EMBL" id="JAD85526.1"/>
    </source>
</evidence>
<accession>A0A0A9DCJ9</accession>
<dbReference type="AlphaFoldDB" id="A0A0A9DCJ9"/>